<keyword evidence="2 4" id="KW-0808">Transferase</keyword>
<evidence type="ECO:0000313" key="6">
    <source>
        <dbReference type="Ensembl" id="ENSCHIP00010034787.1"/>
    </source>
</evidence>
<evidence type="ECO:0000259" key="5">
    <source>
        <dbReference type="Pfam" id="PF00685"/>
    </source>
</evidence>
<evidence type="ECO:0000256" key="3">
    <source>
        <dbReference type="ARBA" id="ARBA00048219"/>
    </source>
</evidence>
<comment type="similarity">
    <text evidence="1 4">Belongs to the sulfotransferase 1 family.</text>
</comment>
<organism evidence="6">
    <name type="scientific">Capra hircus</name>
    <name type="common">Goat</name>
    <dbReference type="NCBI Taxonomy" id="9925"/>
    <lineage>
        <taxon>Eukaryota</taxon>
        <taxon>Metazoa</taxon>
        <taxon>Chordata</taxon>
        <taxon>Craniata</taxon>
        <taxon>Vertebrata</taxon>
        <taxon>Euteleostomi</taxon>
        <taxon>Mammalia</taxon>
        <taxon>Eutheria</taxon>
        <taxon>Laurasiatheria</taxon>
        <taxon>Artiodactyla</taxon>
        <taxon>Ruminantia</taxon>
        <taxon>Pecora</taxon>
        <taxon>Bovidae</taxon>
        <taxon>Caprinae</taxon>
        <taxon>Capra</taxon>
    </lineage>
</organism>
<dbReference type="PANTHER" id="PTHR11783">
    <property type="entry name" value="SULFOTRANSFERASE SULT"/>
    <property type="match status" value="1"/>
</dbReference>
<reference evidence="6" key="2">
    <citation type="submission" date="2025-08" db="UniProtKB">
        <authorList>
            <consortium name="Ensembl"/>
        </authorList>
    </citation>
    <scope>IDENTIFICATION</scope>
</reference>
<name>A0A8C2RXJ9_CAPHI</name>
<accession>A0A8C2RXJ9</accession>
<dbReference type="Gene3D" id="3.40.50.300">
    <property type="entry name" value="P-loop containing nucleotide triphosphate hydrolases"/>
    <property type="match status" value="1"/>
</dbReference>
<feature type="domain" description="Sulfotransferase" evidence="5">
    <location>
        <begin position="1"/>
        <end position="152"/>
    </location>
</feature>
<dbReference type="AlphaFoldDB" id="A0A8C2RXJ9"/>
<dbReference type="Ensembl" id="ENSCHIT00010048936.1">
    <property type="protein sequence ID" value="ENSCHIP00010034787.1"/>
    <property type="gene ID" value="ENSCHIG00010025902.1"/>
</dbReference>
<evidence type="ECO:0000256" key="2">
    <source>
        <dbReference type="ARBA" id="ARBA00022679"/>
    </source>
</evidence>
<dbReference type="InterPro" id="IPR000863">
    <property type="entry name" value="Sulfotransferase_dom"/>
</dbReference>
<dbReference type="EC" id="2.8.2.-" evidence="4"/>
<comment type="catalytic activity">
    <reaction evidence="3">
        <text>4-ethylphenol + 3'-phosphoadenylyl sulfate = 4-ethylphenyl sulfate + adenosine 3',5'-bisphosphate + H(+)</text>
        <dbReference type="Rhea" id="RHEA:70607"/>
        <dbReference type="ChEBI" id="CHEBI:15378"/>
        <dbReference type="ChEBI" id="CHEBI:49584"/>
        <dbReference type="ChEBI" id="CHEBI:58339"/>
        <dbReference type="ChEBI" id="CHEBI:58343"/>
        <dbReference type="ChEBI" id="CHEBI:133681"/>
    </reaction>
    <physiologicalReaction direction="left-to-right" evidence="3">
        <dbReference type="Rhea" id="RHEA:70608"/>
    </physiologicalReaction>
</comment>
<dbReference type="SUPFAM" id="SSF52540">
    <property type="entry name" value="P-loop containing nucleoside triphosphate hydrolases"/>
    <property type="match status" value="1"/>
</dbReference>
<evidence type="ECO:0000256" key="1">
    <source>
        <dbReference type="ARBA" id="ARBA00005771"/>
    </source>
</evidence>
<reference evidence="6" key="1">
    <citation type="submission" date="2019-03" db="EMBL/GenBank/DDBJ databases">
        <title>Genome sequencing and reference-guided assembly of Black Bengal Goat (Capra hircus).</title>
        <authorList>
            <person name="Siddiki A.Z."/>
            <person name="Baten A."/>
            <person name="Billah M."/>
            <person name="Alam M.A.U."/>
            <person name="Shawrob K.S.M."/>
            <person name="Saha S."/>
            <person name="Chowdhury M."/>
            <person name="Rahman A.H."/>
            <person name="Stear M."/>
            <person name="Miah G."/>
            <person name="Das G.B."/>
            <person name="Hossain M.M."/>
            <person name="Kumkum M."/>
            <person name="Islam M.S."/>
            <person name="Mollah A.M."/>
            <person name="Ahsan A."/>
            <person name="Tusar F."/>
            <person name="Khan M.K.I."/>
        </authorList>
    </citation>
    <scope>NUCLEOTIDE SEQUENCE [LARGE SCALE GENOMIC DNA]</scope>
</reference>
<sequence>MVSYSHFQRMNKRLLDPGTWEEYFESYPLMSAEDKGSWYNYVKGWWRKKDSHPTLYLFYEKMLQDPKCEIRKVMEFLGTNLKEEVLDKTVYNASFVIVKNNPKTNHRNDAKMNHQLSPFMRKGDVYLDWKNQFADAQTKKFNEDYRKHMADTSLSFHMRCKRQPT</sequence>
<protein>
    <recommendedName>
        <fullName evidence="4">Sulfotransferase</fullName>
        <ecNumber evidence="4">2.8.2.-</ecNumber>
    </recommendedName>
</protein>
<proteinExistence type="inferred from homology"/>
<dbReference type="GO" id="GO:0008146">
    <property type="term" value="F:sulfotransferase activity"/>
    <property type="evidence" value="ECO:0007669"/>
    <property type="project" value="InterPro"/>
</dbReference>
<dbReference type="Pfam" id="PF00685">
    <property type="entry name" value="Sulfotransfer_1"/>
    <property type="match status" value="1"/>
</dbReference>
<evidence type="ECO:0000256" key="4">
    <source>
        <dbReference type="RuleBase" id="RU361155"/>
    </source>
</evidence>
<dbReference type="InterPro" id="IPR027417">
    <property type="entry name" value="P-loop_NTPase"/>
</dbReference>